<protein>
    <submittedName>
        <fullName evidence="1">Uncharacterized protein</fullName>
    </submittedName>
</protein>
<dbReference type="AlphaFoldDB" id="E6QV17"/>
<reference evidence="1" key="1">
    <citation type="submission" date="2009-10" db="EMBL/GenBank/DDBJ databases">
        <title>Diversity of trophic interactions inside an arsenic-rich microbial ecosystem.</title>
        <authorList>
            <person name="Bertin P.N."/>
            <person name="Heinrich-Salmeron A."/>
            <person name="Pelletier E."/>
            <person name="Goulhen-Chollet F."/>
            <person name="Arsene-Ploetze F."/>
            <person name="Gallien S."/>
            <person name="Calteau A."/>
            <person name="Vallenet D."/>
            <person name="Casiot C."/>
            <person name="Chane-Woon-Ming B."/>
            <person name="Giloteaux L."/>
            <person name="Barakat M."/>
            <person name="Bonnefoy V."/>
            <person name="Bruneel O."/>
            <person name="Chandler M."/>
            <person name="Cleiss J."/>
            <person name="Duran R."/>
            <person name="Elbaz-Poulichet F."/>
            <person name="Fonknechten N."/>
            <person name="Lauga B."/>
            <person name="Mornico D."/>
            <person name="Ortet P."/>
            <person name="Schaeffer C."/>
            <person name="Siguier P."/>
            <person name="Alexander Thil Smith A."/>
            <person name="Van Dorsselaer A."/>
            <person name="Weissenbach J."/>
            <person name="Medigue C."/>
            <person name="Le Paslier D."/>
        </authorList>
    </citation>
    <scope>NUCLEOTIDE SEQUENCE</scope>
</reference>
<comment type="caution">
    <text evidence="1">The sequence shown here is derived from an EMBL/GenBank/DDBJ whole genome shotgun (WGS) entry which is preliminary data.</text>
</comment>
<accession>E6QV17</accession>
<proteinExistence type="predicted"/>
<organism evidence="1">
    <name type="scientific">mine drainage metagenome</name>
    <dbReference type="NCBI Taxonomy" id="410659"/>
    <lineage>
        <taxon>unclassified sequences</taxon>
        <taxon>metagenomes</taxon>
        <taxon>ecological metagenomes</taxon>
    </lineage>
</organism>
<dbReference type="EMBL" id="CABR01000122">
    <property type="protein sequence ID" value="CBI11090.1"/>
    <property type="molecule type" value="Genomic_DNA"/>
</dbReference>
<gene>
    <name evidence="1" type="ORF">CARN7_1901</name>
</gene>
<evidence type="ECO:0000313" key="1">
    <source>
        <dbReference type="EMBL" id="CBI11090.1"/>
    </source>
</evidence>
<sequence length="140" mass="15986">MQGICSGIFGGERVAALIFGGRREWWLTEISLGQWLGPVPPVREIRFFLVRSLFQRELLRISQVFRILKTFQLPPDFSCIGVSLNVYRVEGDVTSVAPRFKRMLAFIPWSLRAICRTGLLLMVRRTCRVGRVPGSFNPAM</sequence>
<name>E6QV17_9ZZZZ</name>